<dbReference type="RefSeq" id="WP_099063397.1">
    <property type="nucleotide sequence ID" value="NZ_CAMKPQ010000002.1"/>
</dbReference>
<dbReference type="InterPro" id="IPR011608">
    <property type="entry name" value="PRD"/>
</dbReference>
<evidence type="ECO:0000313" key="2">
    <source>
        <dbReference type="EMBL" id="QQX51368.1"/>
    </source>
</evidence>
<dbReference type="AlphaFoldDB" id="A0A7U0N2R9"/>
<reference evidence="2 3" key="1">
    <citation type="submission" date="2021-01" db="EMBL/GenBank/DDBJ databases">
        <title>Chromosome sequence of Serratia proteamaculans strain 94 rif-r, isolated from spoiled beef.</title>
        <authorList>
            <person name="Zaytseva Y.V."/>
            <person name="Iablokov S.N."/>
            <person name="Klyukina A."/>
        </authorList>
    </citation>
    <scope>NUCLEOTIDE SEQUENCE [LARGE SCALE GENOMIC DNA]</scope>
    <source>
        <strain evidence="2 3">94 rif-r</strain>
    </source>
</reference>
<dbReference type="Gene3D" id="1.10.1790.10">
    <property type="entry name" value="PRD domain"/>
    <property type="match status" value="1"/>
</dbReference>
<sequence>MEIRLQILHDAEVIDKEVYIGMLEVIKRLEQHWQLNIRHAQGEMMITHMANAMTRALHGEIITAIDPELLNEIEASNVFANIREINNDLLSLFAFTVPQSELGYLLANVFGLYLAQSGCSTE</sequence>
<dbReference type="Proteomes" id="UP000596176">
    <property type="component" value="Chromosome"/>
</dbReference>
<dbReference type="Pfam" id="PF00874">
    <property type="entry name" value="PRD"/>
    <property type="match status" value="1"/>
</dbReference>
<name>A0A7U0N2R9_SERPR</name>
<gene>
    <name evidence="2" type="ORF">JKX24_14135</name>
</gene>
<dbReference type="InterPro" id="IPR036634">
    <property type="entry name" value="PRD_sf"/>
</dbReference>
<evidence type="ECO:0000313" key="3">
    <source>
        <dbReference type="Proteomes" id="UP000596176"/>
    </source>
</evidence>
<evidence type="ECO:0000259" key="1">
    <source>
        <dbReference type="PROSITE" id="PS51372"/>
    </source>
</evidence>
<accession>A0A7U0N2R9</accession>
<feature type="domain" description="PRD" evidence="1">
    <location>
        <begin position="13"/>
        <end position="119"/>
    </location>
</feature>
<dbReference type="GeneID" id="83701024"/>
<dbReference type="PROSITE" id="PS51372">
    <property type="entry name" value="PRD_2"/>
    <property type="match status" value="1"/>
</dbReference>
<protein>
    <submittedName>
        <fullName evidence="2">PRD domain-containing protein</fullName>
    </submittedName>
</protein>
<proteinExistence type="predicted"/>
<dbReference type="GO" id="GO:0006355">
    <property type="term" value="P:regulation of DNA-templated transcription"/>
    <property type="evidence" value="ECO:0007669"/>
    <property type="project" value="InterPro"/>
</dbReference>
<organism evidence="2 3">
    <name type="scientific">Serratia proteamaculans</name>
    <dbReference type="NCBI Taxonomy" id="28151"/>
    <lineage>
        <taxon>Bacteria</taxon>
        <taxon>Pseudomonadati</taxon>
        <taxon>Pseudomonadota</taxon>
        <taxon>Gammaproteobacteria</taxon>
        <taxon>Enterobacterales</taxon>
        <taxon>Yersiniaceae</taxon>
        <taxon>Serratia</taxon>
    </lineage>
</organism>
<dbReference type="EMBL" id="CP068391">
    <property type="protein sequence ID" value="QQX51368.1"/>
    <property type="molecule type" value="Genomic_DNA"/>
</dbReference>
<dbReference type="SUPFAM" id="SSF63520">
    <property type="entry name" value="PTS-regulatory domain, PRD"/>
    <property type="match status" value="1"/>
</dbReference>